<dbReference type="OrthoDB" id="2439523at2759"/>
<sequence>MTKPKKTPLWRSTIESFPGSEYLLSEAKSREFVHLAFLLFLKPSSHERRDITNKWLKEMVPSLKSNTRQELQEAGKRLEREWTSKAVEREAFWSDLVVAEKERQEKKEIFEFLNAAGEKRLRSAAGYLVEETQHDFETFLLSTDPADPDFVSFEDLRQSMSKLFFWDYLDGPGRMVSLVDEKWVTDHRVEASGDLMAFHNRIIENNGAIAEPLEKLHTPLGDGKIYMDDTQGLHKKYGFTGSRGANGIVVIRPDSYIGYRVDGAGEQAWKDVQESALS</sequence>
<dbReference type="Gene3D" id="3.40.30.20">
    <property type="match status" value="1"/>
</dbReference>
<dbReference type="InterPro" id="IPR038220">
    <property type="entry name" value="PHOX_C_sf"/>
</dbReference>
<name>A0A9P6UPP3_9FUNG</name>
<comment type="caution">
    <text evidence="2">The sequence shown here is derived from an EMBL/GenBank/DDBJ whole genome shotgun (WGS) entry which is preliminary data.</text>
</comment>
<evidence type="ECO:0000256" key="1">
    <source>
        <dbReference type="ARBA" id="ARBA00023002"/>
    </source>
</evidence>
<keyword evidence="1" id="KW-0560">Oxidoreductase</keyword>
<evidence type="ECO:0000313" key="3">
    <source>
        <dbReference type="Proteomes" id="UP000738325"/>
    </source>
</evidence>
<dbReference type="GO" id="GO:0016491">
    <property type="term" value="F:oxidoreductase activity"/>
    <property type="evidence" value="ECO:0007669"/>
    <property type="project" value="UniProtKB-KW"/>
</dbReference>
<evidence type="ECO:0000313" key="2">
    <source>
        <dbReference type="EMBL" id="KAG0314028.1"/>
    </source>
</evidence>
<gene>
    <name evidence="2" type="ORF">BGZ99_008428</name>
</gene>
<dbReference type="EMBL" id="JAAAIP010000650">
    <property type="protein sequence ID" value="KAG0314028.1"/>
    <property type="molecule type" value="Genomic_DNA"/>
</dbReference>
<accession>A0A9P6UPP3</accession>
<organism evidence="2 3">
    <name type="scientific">Dissophora globulifera</name>
    <dbReference type="NCBI Taxonomy" id="979702"/>
    <lineage>
        <taxon>Eukaryota</taxon>
        <taxon>Fungi</taxon>
        <taxon>Fungi incertae sedis</taxon>
        <taxon>Mucoromycota</taxon>
        <taxon>Mortierellomycotina</taxon>
        <taxon>Mortierellomycetes</taxon>
        <taxon>Mortierellales</taxon>
        <taxon>Mortierellaceae</taxon>
        <taxon>Dissophora</taxon>
    </lineage>
</organism>
<dbReference type="Proteomes" id="UP000738325">
    <property type="component" value="Unassembled WGS sequence"/>
</dbReference>
<dbReference type="AlphaFoldDB" id="A0A9P6UPP3"/>
<keyword evidence="3" id="KW-1185">Reference proteome</keyword>
<proteinExistence type="predicted"/>
<reference evidence="2" key="1">
    <citation type="journal article" date="2020" name="Fungal Divers.">
        <title>Resolving the Mortierellaceae phylogeny through synthesis of multi-gene phylogenetics and phylogenomics.</title>
        <authorList>
            <person name="Vandepol N."/>
            <person name="Liber J."/>
            <person name="Desiro A."/>
            <person name="Na H."/>
            <person name="Kennedy M."/>
            <person name="Barry K."/>
            <person name="Grigoriev I.V."/>
            <person name="Miller A.N."/>
            <person name="O'Donnell K."/>
            <person name="Stajich J.E."/>
            <person name="Bonito G."/>
        </authorList>
    </citation>
    <scope>NUCLEOTIDE SEQUENCE</scope>
    <source>
        <strain evidence="2">REB-010B</strain>
    </source>
</reference>
<protein>
    <submittedName>
        <fullName evidence="2">Uncharacterized protein</fullName>
    </submittedName>
</protein>